<keyword evidence="3" id="KW-1185">Reference proteome</keyword>
<comment type="caution">
    <text evidence="2">The sequence shown here is derived from an EMBL/GenBank/DDBJ whole genome shotgun (WGS) entry which is preliminary data.</text>
</comment>
<evidence type="ECO:0000313" key="2">
    <source>
        <dbReference type="EMBL" id="KAA8899216.1"/>
    </source>
</evidence>
<dbReference type="InParanoid" id="A0A5J5EQF9"/>
<dbReference type="AlphaFoldDB" id="A0A5J5EQF9"/>
<sequence>MGQYWHVICPEVQRTYESMGKLGEYLFSRDPEEIVAQLVIAQPNSWVRANLSPVPLSFHVSASPLLNLPTELLDEVIVYLPLPQLFVLALCSQRLYYTCRSRIMSVLRPRCGQLAGTSLICIGEYIDAGDYPPRIDWIPKIEELEKQLASTLGNESRADSEDGDDFGYTDPLRTAKANPNLFHLADAFYEMVPQDSDVSRTLTKALVNSPFCSLFFEPHKYLPFNLSLEFRGLRSFASGVLYPNSVEWILRNLTTKEYVRRSAVGPVVNGPFSYGGGGGLGHVLVSRICWSSDSSTAMSWDGIHRGI</sequence>
<dbReference type="InterPro" id="IPR036047">
    <property type="entry name" value="F-box-like_dom_sf"/>
</dbReference>
<dbReference type="InterPro" id="IPR001810">
    <property type="entry name" value="F-box_dom"/>
</dbReference>
<evidence type="ECO:0000313" key="3">
    <source>
        <dbReference type="Proteomes" id="UP000326924"/>
    </source>
</evidence>
<dbReference type="Pfam" id="PF00646">
    <property type="entry name" value="F-box"/>
    <property type="match status" value="1"/>
</dbReference>
<name>A0A5J5EQF9_9PEZI</name>
<feature type="domain" description="F-box" evidence="1">
    <location>
        <begin position="62"/>
        <end position="96"/>
    </location>
</feature>
<accession>A0A5J5EQF9</accession>
<protein>
    <recommendedName>
        <fullName evidence="1">F-box domain-containing protein</fullName>
    </recommendedName>
</protein>
<reference evidence="2 3" key="1">
    <citation type="submission" date="2019-09" db="EMBL/GenBank/DDBJ databases">
        <title>Draft genome of the ectomycorrhizal ascomycete Sphaerosporella brunnea.</title>
        <authorList>
            <consortium name="DOE Joint Genome Institute"/>
            <person name="Benucci G.M."/>
            <person name="Marozzi G."/>
            <person name="Antonielli L."/>
            <person name="Sanchez S."/>
            <person name="Marco P."/>
            <person name="Wang X."/>
            <person name="Falini L.B."/>
            <person name="Barry K."/>
            <person name="Haridas S."/>
            <person name="Lipzen A."/>
            <person name="Labutti K."/>
            <person name="Grigoriev I.V."/>
            <person name="Murat C."/>
            <person name="Martin F."/>
            <person name="Albertini E."/>
            <person name="Donnini D."/>
            <person name="Bonito G."/>
        </authorList>
    </citation>
    <scope>NUCLEOTIDE SEQUENCE [LARGE SCALE GENOMIC DNA]</scope>
    <source>
        <strain evidence="2 3">Sb_GMNB300</strain>
    </source>
</reference>
<evidence type="ECO:0000259" key="1">
    <source>
        <dbReference type="PROSITE" id="PS50181"/>
    </source>
</evidence>
<dbReference type="SUPFAM" id="SSF81383">
    <property type="entry name" value="F-box domain"/>
    <property type="match status" value="1"/>
</dbReference>
<dbReference type="OrthoDB" id="2588098at2759"/>
<proteinExistence type="predicted"/>
<dbReference type="EMBL" id="VXIS01000170">
    <property type="protein sequence ID" value="KAA8899216.1"/>
    <property type="molecule type" value="Genomic_DNA"/>
</dbReference>
<organism evidence="2 3">
    <name type="scientific">Sphaerosporella brunnea</name>
    <dbReference type="NCBI Taxonomy" id="1250544"/>
    <lineage>
        <taxon>Eukaryota</taxon>
        <taxon>Fungi</taxon>
        <taxon>Dikarya</taxon>
        <taxon>Ascomycota</taxon>
        <taxon>Pezizomycotina</taxon>
        <taxon>Pezizomycetes</taxon>
        <taxon>Pezizales</taxon>
        <taxon>Pyronemataceae</taxon>
        <taxon>Sphaerosporella</taxon>
    </lineage>
</organism>
<dbReference type="Proteomes" id="UP000326924">
    <property type="component" value="Unassembled WGS sequence"/>
</dbReference>
<dbReference type="PROSITE" id="PS50181">
    <property type="entry name" value="FBOX"/>
    <property type="match status" value="1"/>
</dbReference>
<gene>
    <name evidence="2" type="ORF">FN846DRAFT_990621</name>
</gene>